<protein>
    <submittedName>
        <fullName evidence="10">Polyketide synthase of type I</fullName>
    </submittedName>
</protein>
<keyword evidence="11" id="KW-1185">Reference proteome</keyword>
<dbReference type="GO" id="GO:0005737">
    <property type="term" value="C:cytoplasm"/>
    <property type="evidence" value="ECO:0007669"/>
    <property type="project" value="UniProtKB-SubCell"/>
</dbReference>
<keyword evidence="7" id="KW-0677">Repeat</keyword>
<dbReference type="PROSITE" id="PS50075">
    <property type="entry name" value="CARRIER"/>
    <property type="match status" value="2"/>
</dbReference>
<comment type="pathway">
    <text evidence="2">Antibiotic biosynthesis.</text>
</comment>
<dbReference type="AlphaFoldDB" id="A9EA89"/>
<dbReference type="InterPro" id="IPR016039">
    <property type="entry name" value="Thiolase-like"/>
</dbReference>
<evidence type="ECO:0000313" key="10">
    <source>
        <dbReference type="EMBL" id="EDP94601.1"/>
    </source>
</evidence>
<dbReference type="PROSITE" id="PS52004">
    <property type="entry name" value="KS3_2"/>
    <property type="match status" value="1"/>
</dbReference>
<dbReference type="InterPro" id="IPR001031">
    <property type="entry name" value="Thioesterase"/>
</dbReference>
<dbReference type="InterPro" id="IPR054514">
    <property type="entry name" value="RhiE-like_linker"/>
</dbReference>
<evidence type="ECO:0000256" key="3">
    <source>
        <dbReference type="ARBA" id="ARBA00022450"/>
    </source>
</evidence>
<dbReference type="Gene3D" id="1.10.1240.100">
    <property type="match status" value="1"/>
</dbReference>
<evidence type="ECO:0000259" key="9">
    <source>
        <dbReference type="PROSITE" id="PS52004"/>
    </source>
</evidence>
<dbReference type="InterPro" id="IPR020806">
    <property type="entry name" value="PKS_PP-bd"/>
</dbReference>
<evidence type="ECO:0000256" key="7">
    <source>
        <dbReference type="ARBA" id="ARBA00022737"/>
    </source>
</evidence>
<evidence type="ECO:0000256" key="2">
    <source>
        <dbReference type="ARBA" id="ARBA00004792"/>
    </source>
</evidence>
<dbReference type="Gene3D" id="1.10.1200.10">
    <property type="entry name" value="ACP-like"/>
    <property type="match status" value="2"/>
</dbReference>
<dbReference type="SUPFAM" id="SSF53901">
    <property type="entry name" value="Thiolase-like"/>
    <property type="match status" value="1"/>
</dbReference>
<evidence type="ECO:0000256" key="1">
    <source>
        <dbReference type="ARBA" id="ARBA00004496"/>
    </source>
</evidence>
<dbReference type="InterPro" id="IPR020841">
    <property type="entry name" value="PKS_Beta-ketoAc_synthase_dom"/>
</dbReference>
<keyword evidence="6" id="KW-0808">Transferase</keyword>
<organism evidence="10 11">
    <name type="scientific">Kordia algicida OT-1</name>
    <dbReference type="NCBI Taxonomy" id="391587"/>
    <lineage>
        <taxon>Bacteria</taxon>
        <taxon>Pseudomonadati</taxon>
        <taxon>Bacteroidota</taxon>
        <taxon>Flavobacteriia</taxon>
        <taxon>Flavobacteriales</taxon>
        <taxon>Flavobacteriaceae</taxon>
        <taxon>Kordia</taxon>
    </lineage>
</organism>
<dbReference type="GO" id="GO:0006633">
    <property type="term" value="P:fatty acid biosynthetic process"/>
    <property type="evidence" value="ECO:0007669"/>
    <property type="project" value="TreeGrafter"/>
</dbReference>
<dbReference type="CDD" id="cd00833">
    <property type="entry name" value="PKS"/>
    <property type="match status" value="1"/>
</dbReference>
<dbReference type="GO" id="GO:0005886">
    <property type="term" value="C:plasma membrane"/>
    <property type="evidence" value="ECO:0007669"/>
    <property type="project" value="TreeGrafter"/>
</dbReference>
<dbReference type="SUPFAM" id="SSF53474">
    <property type="entry name" value="alpha/beta-Hydrolases"/>
    <property type="match status" value="1"/>
</dbReference>
<gene>
    <name evidence="10" type="ORF">KAOT1_04270</name>
</gene>
<dbReference type="Gene3D" id="3.40.50.1820">
    <property type="entry name" value="alpha/beta hydrolase"/>
    <property type="match status" value="1"/>
</dbReference>
<dbReference type="Pfam" id="PF00975">
    <property type="entry name" value="Thioesterase"/>
    <property type="match status" value="1"/>
</dbReference>
<proteinExistence type="predicted"/>
<feature type="domain" description="Carrier" evidence="8">
    <location>
        <begin position="1"/>
        <end position="78"/>
    </location>
</feature>
<dbReference type="STRING" id="391587.KAOT1_04270"/>
<name>A9EA89_9FLAO</name>
<feature type="domain" description="Carrier" evidence="8">
    <location>
        <begin position="865"/>
        <end position="942"/>
    </location>
</feature>
<sequence>MAESNVLTQVKNIVSKTLKISLEKLDADADFDSFGIDSIIAMELMSNLSKGMNISITPAQFTEVNTIKELSVAIEELTSENETTSAETAETVQEVAAPSVPKPKPVNKPIKRNVRQRQQTVSRRSNTVKRVQNPHKNVLDKIQQEFAIDLSYRNFNSIEDIADTLINNHLDELLAHYNIVDELLEETYYEDEAYRNEAENFSAGIAYDDIAIVGVSCNFPDAPNAEKYWENLIGQKNSIKEIPQSRWDWKKYYSETNAEGKTNSKWAALIENHDCFDAKFFNIDDEEAKLMDPQERLLLQEVYKSFQDAGINPKELKDTKTGIFTSYEYSEYEHYLRNNVTKLDVKNKPFFSSSSPTYYLSNRLSFLFDFNGPSETYNVNCAGSAVAVNRAYQSLQNGESDVAVVGGVSLNLFADDYIALSKYDMLSPDGTCAVFDNNANGFTRGEGAASVVLKRLSDAEKDQDKIYGVIKSCHQNNRGNARFLQEIDTESITDVIADCYENAAIEPTGVHYIEVDGYATKWADSFEYEGVKKAFEKANSGEKSCALGSLKGNIGNLESVNGLASFIKLALSLHHKKFPASITKNEVNSFIDIENKKHPLYIADKEIPFETIRKEESEIIRAGINSFADTGVNVHILLEEYTKTTRDLSPKTTEPQLFVLSAKDQDRLIQTVQDHIAHLANADEANFANAIYTLQTGREAMEERLAIVATSFQDVVSKLNTVKNGFPKDKKSLEKKGIFYGAVKQTDDNPLMGIFTDDMTKMLIRDGAQNDRMHKLANLWTAGFDVPWKSLWENKKVQPISLPLYPFYKTRHWAEVVGEATVTSIQNASEETKVPSAAAKKQTTAVAQEWFFYISEKENDENNLNAIEKMELYLQQEIAAILKVSVHDVDKSKNFLEVGLNSIDIGTFVSNTMNLLGVTMSPAIIFNNPEVSSLARYLCETFPQKVQNVRVTKDAKKAQKDNVAVTIEDDGGKALIPLQTKGRKKPIFAVSPGGNGTTLSFQHLVQALGTDQPFYGLELVMGKNTKPEDISIESIAQVNIEEMKEVQAKGPYRLMGLSNGGMIAFEMARILTEQGEKVAFLGFLDCFSPSQKVIDMVDEIVGVFNGKFTDASESTLDIDVEALKKMTEDKRFDYLYEVITKQGFTIPKQQFETTYNIARAMDMSCRAYNPEKLTAKVNAVLFRATEGYMEGYENLSKDYGWNALLAEKIKINHIRADHFSITDQASSEIVAKKIQTLFKRPQRKKVTS</sequence>
<keyword evidence="4" id="KW-0963">Cytoplasm</keyword>
<keyword evidence="3" id="KW-0596">Phosphopantetheine</keyword>
<evidence type="ECO:0000256" key="5">
    <source>
        <dbReference type="ARBA" id="ARBA00022553"/>
    </source>
</evidence>
<accession>A9EA89</accession>
<keyword evidence="5" id="KW-0597">Phosphoprotein</keyword>
<dbReference type="SUPFAM" id="SSF47336">
    <property type="entry name" value="ACP-like"/>
    <property type="match status" value="2"/>
</dbReference>
<dbReference type="GO" id="GO:0031177">
    <property type="term" value="F:phosphopantetheine binding"/>
    <property type="evidence" value="ECO:0007669"/>
    <property type="project" value="InterPro"/>
</dbReference>
<comment type="caution">
    <text evidence="10">The sequence shown here is derived from an EMBL/GenBank/DDBJ whole genome shotgun (WGS) entry which is preliminary data.</text>
</comment>
<evidence type="ECO:0000256" key="4">
    <source>
        <dbReference type="ARBA" id="ARBA00022490"/>
    </source>
</evidence>
<dbReference type="Proteomes" id="UP000002945">
    <property type="component" value="Unassembled WGS sequence"/>
</dbReference>
<dbReference type="EMBL" id="ABIB01000015">
    <property type="protein sequence ID" value="EDP94601.1"/>
    <property type="molecule type" value="Genomic_DNA"/>
</dbReference>
<dbReference type="InterPro" id="IPR036736">
    <property type="entry name" value="ACP-like_sf"/>
</dbReference>
<dbReference type="InterPro" id="IPR009081">
    <property type="entry name" value="PP-bd_ACP"/>
</dbReference>
<dbReference type="InterPro" id="IPR014031">
    <property type="entry name" value="Ketoacyl_synth_C"/>
</dbReference>
<dbReference type="HOGENOM" id="CLU_265981_0_0_10"/>
<evidence type="ECO:0000259" key="8">
    <source>
        <dbReference type="PROSITE" id="PS50075"/>
    </source>
</evidence>
<dbReference type="RefSeq" id="WP_007093425.1">
    <property type="nucleotide sequence ID" value="NZ_CP142125.1"/>
</dbReference>
<dbReference type="InterPro" id="IPR029058">
    <property type="entry name" value="AB_hydrolase_fold"/>
</dbReference>
<evidence type="ECO:0000256" key="6">
    <source>
        <dbReference type="ARBA" id="ARBA00022679"/>
    </source>
</evidence>
<reference evidence="10 11" key="1">
    <citation type="journal article" date="2011" name="J. Bacteriol.">
        <title>Genome sequence of the algicidal bacterium Kordia algicida OT-1.</title>
        <authorList>
            <person name="Lee H.S."/>
            <person name="Kang S.G."/>
            <person name="Kwon K.K."/>
            <person name="Lee J.H."/>
            <person name="Kim S.J."/>
        </authorList>
    </citation>
    <scope>NUCLEOTIDE SEQUENCE [LARGE SCALE GENOMIC DNA]</scope>
    <source>
        <strain evidence="10 11">OT-1</strain>
    </source>
</reference>
<dbReference type="SMART" id="SM00823">
    <property type="entry name" value="PKS_PP"/>
    <property type="match status" value="2"/>
</dbReference>
<dbReference type="Pfam" id="PF02801">
    <property type="entry name" value="Ketoacyl-synt_C"/>
    <property type="match status" value="1"/>
</dbReference>
<dbReference type="Pfam" id="PF00109">
    <property type="entry name" value="ketoacyl-synt"/>
    <property type="match status" value="1"/>
</dbReference>
<dbReference type="PANTHER" id="PTHR43775">
    <property type="entry name" value="FATTY ACID SYNTHASE"/>
    <property type="match status" value="1"/>
</dbReference>
<dbReference type="GO" id="GO:0071770">
    <property type="term" value="P:DIM/DIP cell wall layer assembly"/>
    <property type="evidence" value="ECO:0007669"/>
    <property type="project" value="TreeGrafter"/>
</dbReference>
<dbReference type="InterPro" id="IPR050091">
    <property type="entry name" value="PKS_NRPS_Biosynth_Enz"/>
</dbReference>
<dbReference type="Pfam" id="PF22336">
    <property type="entry name" value="RhiE-like_linker"/>
    <property type="match status" value="1"/>
</dbReference>
<dbReference type="eggNOG" id="COG3321">
    <property type="taxonomic scope" value="Bacteria"/>
</dbReference>
<dbReference type="Gene3D" id="3.40.47.10">
    <property type="match status" value="1"/>
</dbReference>
<evidence type="ECO:0000313" key="11">
    <source>
        <dbReference type="Proteomes" id="UP000002945"/>
    </source>
</evidence>
<dbReference type="InterPro" id="IPR014030">
    <property type="entry name" value="Ketoacyl_synth_N"/>
</dbReference>
<dbReference type="Pfam" id="PF00550">
    <property type="entry name" value="PP-binding"/>
    <property type="match status" value="2"/>
</dbReference>
<dbReference type="PANTHER" id="PTHR43775:SF37">
    <property type="entry name" value="SI:DKEY-61P9.11"/>
    <property type="match status" value="1"/>
</dbReference>
<comment type="subcellular location">
    <subcellularLocation>
        <location evidence="1">Cytoplasm</location>
    </subcellularLocation>
</comment>
<dbReference type="SMART" id="SM00825">
    <property type="entry name" value="PKS_KS"/>
    <property type="match status" value="1"/>
</dbReference>
<dbReference type="GO" id="GO:0004312">
    <property type="term" value="F:fatty acid synthase activity"/>
    <property type="evidence" value="ECO:0007669"/>
    <property type="project" value="TreeGrafter"/>
</dbReference>
<dbReference type="OrthoDB" id="4317020at2"/>
<feature type="domain" description="Ketosynthase family 3 (KS3)" evidence="9">
    <location>
        <begin position="207"/>
        <end position="640"/>
    </location>
</feature>